<evidence type="ECO:0000313" key="5">
    <source>
        <dbReference type="Proteomes" id="UP000019486"/>
    </source>
</evidence>
<evidence type="ECO:0000256" key="2">
    <source>
        <dbReference type="RuleBase" id="RU003750"/>
    </source>
</evidence>
<keyword evidence="3" id="KW-0812">Transmembrane</keyword>
<dbReference type="Proteomes" id="UP000019486">
    <property type="component" value="Unassembled WGS sequence"/>
</dbReference>
<dbReference type="Gene3D" id="1.20.120.1760">
    <property type="match status" value="1"/>
</dbReference>
<dbReference type="InterPro" id="IPR000462">
    <property type="entry name" value="CDP-OH_P_trans"/>
</dbReference>
<feature type="transmembrane region" description="Helical" evidence="3">
    <location>
        <begin position="162"/>
        <end position="179"/>
    </location>
</feature>
<feature type="transmembrane region" description="Helical" evidence="3">
    <location>
        <begin position="186"/>
        <end position="203"/>
    </location>
</feature>
<name>W9H6U5_9PROT</name>
<dbReference type="GO" id="GO:0016020">
    <property type="term" value="C:membrane"/>
    <property type="evidence" value="ECO:0007669"/>
    <property type="project" value="InterPro"/>
</dbReference>
<accession>W9H6U5</accession>
<dbReference type="Pfam" id="PF01066">
    <property type="entry name" value="CDP-OH_P_transf"/>
    <property type="match status" value="1"/>
</dbReference>
<sequence>MVRLNCVDAVTLCGLALALAALLATVHHRLELTVGLLFLAMLCDAFDGVLARRHGTTRDFGRYLDGFADAFIYLIAPSAWFHAMGFDAPWSLAILGMFIVAGVVRLSVFNGVGNIDVTSKAGAAGQPPRLAYLGVPAFWVVFIAGGYYPLLALAGPDLAEPLLGAALLLHGALMLHNAAYWKPRHLGMMLGAVCAIASVYFWLDWRLT</sequence>
<evidence type="ECO:0000313" key="4">
    <source>
        <dbReference type="EMBL" id="EWY41749.1"/>
    </source>
</evidence>
<dbReference type="STRING" id="1385369.N825_24785"/>
<keyword evidence="3" id="KW-1133">Transmembrane helix</keyword>
<reference evidence="4 5" key="1">
    <citation type="submission" date="2013-08" db="EMBL/GenBank/DDBJ databases">
        <title>The genome sequence of Skermanella stibiiresistens.</title>
        <authorList>
            <person name="Zhu W."/>
            <person name="Wang G."/>
        </authorList>
    </citation>
    <scope>NUCLEOTIDE SEQUENCE [LARGE SCALE GENOMIC DNA]</scope>
    <source>
        <strain evidence="4 5">SB22</strain>
    </source>
</reference>
<dbReference type="PATRIC" id="fig|1385369.3.peg.1290"/>
<dbReference type="InterPro" id="IPR048254">
    <property type="entry name" value="CDP_ALCOHOL_P_TRANSF_CS"/>
</dbReference>
<feature type="transmembrane region" description="Helical" evidence="3">
    <location>
        <begin position="63"/>
        <end position="83"/>
    </location>
</feature>
<feature type="transmembrane region" description="Helical" evidence="3">
    <location>
        <begin position="130"/>
        <end position="150"/>
    </location>
</feature>
<comment type="similarity">
    <text evidence="2">Belongs to the CDP-alcohol phosphatidyltransferase class-I family.</text>
</comment>
<keyword evidence="1 2" id="KW-0808">Transferase</keyword>
<feature type="transmembrane region" description="Helical" evidence="3">
    <location>
        <begin position="89"/>
        <end position="109"/>
    </location>
</feature>
<keyword evidence="3" id="KW-0472">Membrane</keyword>
<proteinExistence type="inferred from homology"/>
<dbReference type="PROSITE" id="PS00379">
    <property type="entry name" value="CDP_ALCOHOL_P_TRANSF"/>
    <property type="match status" value="1"/>
</dbReference>
<dbReference type="InterPro" id="IPR043130">
    <property type="entry name" value="CDP-OH_PTrfase_TM_dom"/>
</dbReference>
<dbReference type="AlphaFoldDB" id="W9H6U5"/>
<organism evidence="4 5">
    <name type="scientific">Skermanella stibiiresistens SB22</name>
    <dbReference type="NCBI Taxonomy" id="1385369"/>
    <lineage>
        <taxon>Bacteria</taxon>
        <taxon>Pseudomonadati</taxon>
        <taxon>Pseudomonadota</taxon>
        <taxon>Alphaproteobacteria</taxon>
        <taxon>Rhodospirillales</taxon>
        <taxon>Azospirillaceae</taxon>
        <taxon>Skermanella</taxon>
    </lineage>
</organism>
<feature type="transmembrane region" description="Helical" evidence="3">
    <location>
        <begin position="34"/>
        <end position="51"/>
    </location>
</feature>
<comment type="caution">
    <text evidence="4">The sequence shown here is derived from an EMBL/GenBank/DDBJ whole genome shotgun (WGS) entry which is preliminary data.</text>
</comment>
<evidence type="ECO:0000256" key="3">
    <source>
        <dbReference type="SAM" id="Phobius"/>
    </source>
</evidence>
<evidence type="ECO:0000256" key="1">
    <source>
        <dbReference type="ARBA" id="ARBA00022679"/>
    </source>
</evidence>
<dbReference type="EMBL" id="AVFL01000003">
    <property type="protein sequence ID" value="EWY41749.1"/>
    <property type="molecule type" value="Genomic_DNA"/>
</dbReference>
<protein>
    <submittedName>
        <fullName evidence="4">CDP-diacylglycerol--serine O-phosphatidyltransferase</fullName>
    </submittedName>
</protein>
<keyword evidence="5" id="KW-1185">Reference proteome</keyword>
<dbReference type="GO" id="GO:0008654">
    <property type="term" value="P:phospholipid biosynthetic process"/>
    <property type="evidence" value="ECO:0007669"/>
    <property type="project" value="InterPro"/>
</dbReference>
<gene>
    <name evidence="4" type="ORF">N825_24785</name>
</gene>
<dbReference type="GO" id="GO:0016780">
    <property type="term" value="F:phosphotransferase activity, for other substituted phosphate groups"/>
    <property type="evidence" value="ECO:0007669"/>
    <property type="project" value="InterPro"/>
</dbReference>